<dbReference type="Pfam" id="PF01850">
    <property type="entry name" value="PIN"/>
    <property type="match status" value="1"/>
</dbReference>
<comment type="caution">
    <text evidence="8">The sequence shown here is derived from an EMBL/GenBank/DDBJ whole genome shotgun (WGS) entry which is preliminary data.</text>
</comment>
<feature type="binding site" evidence="6">
    <location>
        <position position="98"/>
    </location>
    <ligand>
        <name>Mg(2+)</name>
        <dbReference type="ChEBI" id="CHEBI:18420"/>
    </ligand>
</feature>
<keyword evidence="3 6" id="KW-0479">Metal-binding</keyword>
<dbReference type="InterPro" id="IPR002716">
    <property type="entry name" value="PIN_dom"/>
</dbReference>
<evidence type="ECO:0000313" key="9">
    <source>
        <dbReference type="Proteomes" id="UP001250214"/>
    </source>
</evidence>
<keyword evidence="9" id="KW-1185">Reference proteome</keyword>
<evidence type="ECO:0000256" key="3">
    <source>
        <dbReference type="ARBA" id="ARBA00022723"/>
    </source>
</evidence>
<gene>
    <name evidence="6" type="primary">vapC</name>
    <name evidence="8" type="ORF">RIF23_07035</name>
</gene>
<dbReference type="InterPro" id="IPR051619">
    <property type="entry name" value="TypeII_TA_RNase_PINc/VapC"/>
</dbReference>
<dbReference type="CDD" id="cd09873">
    <property type="entry name" value="PIN_Pae0151-like"/>
    <property type="match status" value="1"/>
</dbReference>
<name>A0ABU2H5C2_9ACTN</name>
<dbReference type="SUPFAM" id="SSF88723">
    <property type="entry name" value="PIN domain-like"/>
    <property type="match status" value="1"/>
</dbReference>
<comment type="function">
    <text evidence="6">Toxic component of a toxin-antitoxin (TA) system. An RNase.</text>
</comment>
<feature type="domain" description="PIN" evidence="7">
    <location>
        <begin position="3"/>
        <end position="123"/>
    </location>
</feature>
<dbReference type="EMBL" id="JAVLVT010000003">
    <property type="protein sequence ID" value="MDS1270045.1"/>
    <property type="molecule type" value="Genomic_DNA"/>
</dbReference>
<organism evidence="8 9">
    <name type="scientific">Lipingzhangella rawalii</name>
    <dbReference type="NCBI Taxonomy" id="2055835"/>
    <lineage>
        <taxon>Bacteria</taxon>
        <taxon>Bacillati</taxon>
        <taxon>Actinomycetota</taxon>
        <taxon>Actinomycetes</taxon>
        <taxon>Streptosporangiales</taxon>
        <taxon>Nocardiopsidaceae</taxon>
        <taxon>Lipingzhangella</taxon>
    </lineage>
</organism>
<accession>A0ABU2H5C2</accession>
<evidence type="ECO:0000313" key="8">
    <source>
        <dbReference type="EMBL" id="MDS1270045.1"/>
    </source>
</evidence>
<sequence>MSYVVDCSIIIRLLAARREDDLLRRRLMRRVHAPTLLDAEVSSVVRGLSITSKPNVRISEQRARTMLDRYQGLHITRHPMTPLQLRVHELRDNLTAYDAMYITLAEALDLPLLTDDAKLAKAAGHRAQILHYPQDVTPSP</sequence>
<keyword evidence="1 6" id="KW-1277">Toxin-antitoxin system</keyword>
<reference evidence="9" key="1">
    <citation type="submission" date="2023-07" db="EMBL/GenBank/DDBJ databases">
        <title>Novel species in the genus Lipingzhangella isolated from Sambhar Salt Lake.</title>
        <authorList>
            <person name="Jiya N."/>
            <person name="Kajale S."/>
            <person name="Sharma A."/>
        </authorList>
    </citation>
    <scope>NUCLEOTIDE SEQUENCE [LARGE SCALE GENOMIC DNA]</scope>
    <source>
        <strain evidence="9">LS1_29</strain>
    </source>
</reference>
<dbReference type="EC" id="3.1.-.-" evidence="6"/>
<proteinExistence type="inferred from homology"/>
<dbReference type="PANTHER" id="PTHR35901">
    <property type="entry name" value="RIBONUCLEASE VAPC3"/>
    <property type="match status" value="1"/>
</dbReference>
<evidence type="ECO:0000256" key="4">
    <source>
        <dbReference type="ARBA" id="ARBA00022801"/>
    </source>
</evidence>
<dbReference type="PANTHER" id="PTHR35901:SF1">
    <property type="entry name" value="EXONUCLEASE VAPC9"/>
    <property type="match status" value="1"/>
</dbReference>
<protein>
    <recommendedName>
        <fullName evidence="6">Ribonuclease VapC</fullName>
        <shortName evidence="6">RNase VapC</shortName>
        <ecNumber evidence="6">3.1.-.-</ecNumber>
    </recommendedName>
    <alternativeName>
        <fullName evidence="6">Toxin VapC</fullName>
    </alternativeName>
</protein>
<dbReference type="Proteomes" id="UP001250214">
    <property type="component" value="Unassembled WGS sequence"/>
</dbReference>
<evidence type="ECO:0000259" key="7">
    <source>
        <dbReference type="Pfam" id="PF01850"/>
    </source>
</evidence>
<dbReference type="InterPro" id="IPR044153">
    <property type="entry name" value="PIN_Pae0151-like"/>
</dbReference>
<dbReference type="HAMAP" id="MF_00265">
    <property type="entry name" value="VapC_Nob1"/>
    <property type="match status" value="1"/>
</dbReference>
<evidence type="ECO:0000256" key="5">
    <source>
        <dbReference type="ARBA" id="ARBA00022842"/>
    </source>
</evidence>
<dbReference type="InterPro" id="IPR029060">
    <property type="entry name" value="PIN-like_dom_sf"/>
</dbReference>
<comment type="similarity">
    <text evidence="6">Belongs to the PINc/VapC protein family.</text>
</comment>
<keyword evidence="4 6" id="KW-0378">Hydrolase</keyword>
<dbReference type="InterPro" id="IPR022907">
    <property type="entry name" value="VapC_family"/>
</dbReference>
<keyword evidence="6" id="KW-0800">Toxin</keyword>
<keyword evidence="5 6" id="KW-0460">Magnesium</keyword>
<keyword evidence="2 6" id="KW-0540">Nuclease</keyword>
<dbReference type="Gene3D" id="3.40.50.1010">
    <property type="entry name" value="5'-nuclease"/>
    <property type="match status" value="1"/>
</dbReference>
<feature type="binding site" evidence="6">
    <location>
        <position position="6"/>
    </location>
    <ligand>
        <name>Mg(2+)</name>
        <dbReference type="ChEBI" id="CHEBI:18420"/>
    </ligand>
</feature>
<evidence type="ECO:0000256" key="6">
    <source>
        <dbReference type="HAMAP-Rule" id="MF_00265"/>
    </source>
</evidence>
<evidence type="ECO:0000256" key="2">
    <source>
        <dbReference type="ARBA" id="ARBA00022722"/>
    </source>
</evidence>
<evidence type="ECO:0000256" key="1">
    <source>
        <dbReference type="ARBA" id="ARBA00022649"/>
    </source>
</evidence>
<comment type="cofactor">
    <cofactor evidence="6">
        <name>Mg(2+)</name>
        <dbReference type="ChEBI" id="CHEBI:18420"/>
    </cofactor>
</comment>
<dbReference type="RefSeq" id="WP_310911590.1">
    <property type="nucleotide sequence ID" value="NZ_JAVLVT010000003.1"/>
</dbReference>